<evidence type="ECO:0000256" key="5">
    <source>
        <dbReference type="ARBA" id="ARBA00014849"/>
    </source>
</evidence>
<keyword evidence="9 12" id="KW-0206">Cytoskeleton</keyword>
<evidence type="ECO:0000256" key="11">
    <source>
        <dbReference type="ARBA" id="ARBA00023273"/>
    </source>
</evidence>
<evidence type="ECO:0000256" key="12">
    <source>
        <dbReference type="RuleBase" id="RU367099"/>
    </source>
</evidence>
<evidence type="ECO:0000256" key="6">
    <source>
        <dbReference type="ARBA" id="ARBA00022490"/>
    </source>
</evidence>
<keyword evidence="10 12" id="KW-0539">Nucleus</keyword>
<protein>
    <recommendedName>
        <fullName evidence="5 12">ADP-ribosylation factor-like protein 2-binding protein</fullName>
        <shortName evidence="12">ARF-like 2-binding protein</shortName>
    </recommendedName>
</protein>
<evidence type="ECO:0000256" key="4">
    <source>
        <dbReference type="ARBA" id="ARBA00009880"/>
    </source>
</evidence>
<evidence type="ECO:0000256" key="2">
    <source>
        <dbReference type="ARBA" id="ARBA00004123"/>
    </source>
</evidence>
<sequence length="217" mass="24757">MATWGKLNKMDVCELGDNSCGEEVETGEEIIAVSSSSSAEKVFDSITGCLQDIIITEEFEHLERSFMEKHYLEFDDSDENKLSYTPIFNEYVNMLEKHLEQQLVAQIPDFNFNTFIELFMQNKEEGPLDIYTILLTFTEFTAFKEKILEYRAQWPCSVGLSVLSTYRCGAPLFKEKGHSDHLKRTKKKEGRLLDSSQDLVVKCLSAVSTQPPPSQSP</sequence>
<dbReference type="GO" id="GO:0005813">
    <property type="term" value="C:centrosome"/>
    <property type="evidence" value="ECO:0007669"/>
    <property type="project" value="UniProtKB-SubCell"/>
</dbReference>
<dbReference type="InterPro" id="IPR038849">
    <property type="entry name" value="ARL2BP"/>
</dbReference>
<dbReference type="InterPro" id="IPR023379">
    <property type="entry name" value="BART_dom"/>
</dbReference>
<proteinExistence type="inferred from homology"/>
<dbReference type="InterPro" id="IPR042541">
    <property type="entry name" value="BART_sf"/>
</dbReference>
<evidence type="ECO:0000256" key="10">
    <source>
        <dbReference type="ARBA" id="ARBA00023242"/>
    </source>
</evidence>
<keyword evidence="6 12" id="KW-0963">Cytoplasm</keyword>
<evidence type="ECO:0000256" key="9">
    <source>
        <dbReference type="ARBA" id="ARBA00023212"/>
    </source>
</evidence>
<gene>
    <name evidence="14" type="primary">ARL2BP</name>
</gene>
<evidence type="ECO:0000259" key="13">
    <source>
        <dbReference type="Pfam" id="PF11527"/>
    </source>
</evidence>
<dbReference type="GO" id="GO:0005929">
    <property type="term" value="C:cilium"/>
    <property type="evidence" value="ECO:0007669"/>
    <property type="project" value="UniProtKB-UniRule"/>
</dbReference>
<evidence type="ECO:0000256" key="3">
    <source>
        <dbReference type="ARBA" id="ARBA00004300"/>
    </source>
</evidence>
<name>A0A1A8IUI7_NOTKU</name>
<dbReference type="GO" id="GO:0051457">
    <property type="term" value="P:maintenance of protein location in nucleus"/>
    <property type="evidence" value="ECO:0007669"/>
    <property type="project" value="TreeGrafter"/>
</dbReference>
<organism evidence="14">
    <name type="scientific">Nothobranchius kuhntae</name>
    <name type="common">Beira killifish</name>
    <dbReference type="NCBI Taxonomy" id="321403"/>
    <lineage>
        <taxon>Eukaryota</taxon>
        <taxon>Metazoa</taxon>
        <taxon>Chordata</taxon>
        <taxon>Craniata</taxon>
        <taxon>Vertebrata</taxon>
        <taxon>Euteleostomi</taxon>
        <taxon>Actinopterygii</taxon>
        <taxon>Neopterygii</taxon>
        <taxon>Teleostei</taxon>
        <taxon>Neoteleostei</taxon>
        <taxon>Acanthomorphata</taxon>
        <taxon>Ovalentaria</taxon>
        <taxon>Atherinomorphae</taxon>
        <taxon>Cyprinodontiformes</taxon>
        <taxon>Nothobranchiidae</taxon>
        <taxon>Nothobranchius</taxon>
    </lineage>
</organism>
<accession>A0A1A8IUI7</accession>
<dbReference type="EMBL" id="HAED01014551">
    <property type="protein sequence ID" value="SBR00996.1"/>
    <property type="molecule type" value="Transcribed_RNA"/>
</dbReference>
<dbReference type="Gene3D" id="1.20.1520.10">
    <property type="entry name" value="ADP-ribosylation factor-like 2-binding protein, domain"/>
    <property type="match status" value="1"/>
</dbReference>
<dbReference type="PANTHER" id="PTHR15487:SF4">
    <property type="entry name" value="ADP-RIBOSYLATION FACTOR-LIKE PROTEIN 2-BINDING PROTEIN"/>
    <property type="match status" value="1"/>
</dbReference>
<feature type="domain" description="BART" evidence="13">
    <location>
        <begin position="43"/>
        <end position="153"/>
    </location>
</feature>
<evidence type="ECO:0000313" key="14">
    <source>
        <dbReference type="EMBL" id="SBR00996.1"/>
    </source>
</evidence>
<keyword evidence="7 12" id="KW-0969">Cilium</keyword>
<dbReference type="PANTHER" id="PTHR15487">
    <property type="entry name" value="ADP-RIBOSYLATION FACTOR-LIKE PROTEIN 2-BINDING PROTEIN"/>
    <property type="match status" value="1"/>
</dbReference>
<keyword evidence="8 12" id="KW-0496">Mitochondrion</keyword>
<comment type="function">
    <text evidence="12">Plays a role as an effector of the ADP-ribosylation factor-like protein 2, ARL2.</text>
</comment>
<evidence type="ECO:0000256" key="1">
    <source>
        <dbReference type="ARBA" id="ARBA00004120"/>
    </source>
</evidence>
<dbReference type="GO" id="GO:0005634">
    <property type="term" value="C:nucleus"/>
    <property type="evidence" value="ECO:0007669"/>
    <property type="project" value="UniProtKB-SubCell"/>
</dbReference>
<keyword evidence="11 12" id="KW-0966">Cell projection</keyword>
<dbReference type="Pfam" id="PF11527">
    <property type="entry name" value="ARL2_Bind_BART"/>
    <property type="match status" value="1"/>
</dbReference>
<reference evidence="14" key="2">
    <citation type="submission" date="2016-06" db="EMBL/GenBank/DDBJ databases">
        <title>The genome of a short-lived fish provides insights into sex chromosome evolution and the genetic control of aging.</title>
        <authorList>
            <person name="Reichwald K."/>
            <person name="Felder M."/>
            <person name="Petzold A."/>
            <person name="Koch P."/>
            <person name="Groth M."/>
            <person name="Platzer M."/>
        </authorList>
    </citation>
    <scope>NUCLEOTIDE SEQUENCE</scope>
    <source>
        <tissue evidence="14">Brain</tissue>
    </source>
</reference>
<evidence type="ECO:0000256" key="7">
    <source>
        <dbReference type="ARBA" id="ARBA00023069"/>
    </source>
</evidence>
<dbReference type="AlphaFoldDB" id="A0A1A8IUI7"/>
<comment type="subcellular location">
    <subcellularLocation>
        <location evidence="1 12">Cytoplasm</location>
        <location evidence="1 12">Cytoskeleton</location>
        <location evidence="1 12">Cilium basal body</location>
    </subcellularLocation>
    <subcellularLocation>
        <location evidence="3 12">Cytoplasm</location>
        <location evidence="3 12">Cytoskeleton</location>
        <location evidence="3 12">Microtubule organizing center</location>
        <location evidence="3 12">Centrosome</location>
    </subcellularLocation>
    <subcellularLocation>
        <location evidence="12">Cytoplasm</location>
    </subcellularLocation>
    <subcellularLocation>
        <location evidence="2 12">Nucleus</location>
    </subcellularLocation>
    <subcellularLocation>
        <location evidence="12">Mitochondrion intermembrane space</location>
    </subcellularLocation>
</comment>
<dbReference type="GO" id="GO:0005758">
    <property type="term" value="C:mitochondrial intermembrane space"/>
    <property type="evidence" value="ECO:0007669"/>
    <property type="project" value="UniProtKB-SubCell"/>
</dbReference>
<evidence type="ECO:0000256" key="8">
    <source>
        <dbReference type="ARBA" id="ARBA00023128"/>
    </source>
</evidence>
<comment type="similarity">
    <text evidence="4 12">Belongs to the ARL2BP family.</text>
</comment>
<reference evidence="14" key="1">
    <citation type="submission" date="2016-05" db="EMBL/GenBank/DDBJ databases">
        <authorList>
            <person name="Lavstsen T."/>
            <person name="Jespersen J.S."/>
        </authorList>
    </citation>
    <scope>NUCLEOTIDE SEQUENCE</scope>
    <source>
        <tissue evidence="14">Brain</tissue>
    </source>
</reference>